<comment type="caution">
    <text evidence="2">The sequence shown here is derived from an EMBL/GenBank/DDBJ whole genome shotgun (WGS) entry which is preliminary data.</text>
</comment>
<evidence type="ECO:0000256" key="1">
    <source>
        <dbReference type="SAM" id="MobiDB-lite"/>
    </source>
</evidence>
<organism evidence="2 3">
    <name type="scientific">Puccinia sorghi</name>
    <dbReference type="NCBI Taxonomy" id="27349"/>
    <lineage>
        <taxon>Eukaryota</taxon>
        <taxon>Fungi</taxon>
        <taxon>Dikarya</taxon>
        <taxon>Basidiomycota</taxon>
        <taxon>Pucciniomycotina</taxon>
        <taxon>Pucciniomycetes</taxon>
        <taxon>Pucciniales</taxon>
        <taxon>Pucciniaceae</taxon>
        <taxon>Puccinia</taxon>
    </lineage>
</organism>
<dbReference type="Proteomes" id="UP000037035">
    <property type="component" value="Unassembled WGS sequence"/>
</dbReference>
<gene>
    <name evidence="2" type="ORF">VP01_573g7</name>
</gene>
<dbReference type="AlphaFoldDB" id="A0A0L6UJA9"/>
<evidence type="ECO:0000313" key="3">
    <source>
        <dbReference type="Proteomes" id="UP000037035"/>
    </source>
</evidence>
<accession>A0A0L6UJA9</accession>
<dbReference type="VEuPathDB" id="FungiDB:VP01_573g7"/>
<dbReference type="EMBL" id="LAVV01010985">
    <property type="protein sequence ID" value="KNZ48347.1"/>
    <property type="molecule type" value="Genomic_DNA"/>
</dbReference>
<protein>
    <submittedName>
        <fullName evidence="2">Uncharacterized protein</fullName>
    </submittedName>
</protein>
<name>A0A0L6UJA9_9BASI</name>
<keyword evidence="3" id="KW-1185">Reference proteome</keyword>
<feature type="region of interest" description="Disordered" evidence="1">
    <location>
        <begin position="134"/>
        <end position="162"/>
    </location>
</feature>
<sequence length="162" mass="18009">MVSFWLFAATKNHSTRLKILAKKKTWGMVNSSVEVHVEVTVEVISFEAFWSLVIDTCNTHFSGAGTKDKFEVTKSCTYQDLLNMACEVGKLEVSLLLKMENPLKVAKHAQIEDLLASQALQNVAIRETSGKQRAADSDLVSEGLGGKMESPRCLHPHLSRFQ</sequence>
<proteinExistence type="predicted"/>
<evidence type="ECO:0000313" key="2">
    <source>
        <dbReference type="EMBL" id="KNZ48347.1"/>
    </source>
</evidence>
<reference evidence="2 3" key="1">
    <citation type="submission" date="2015-08" db="EMBL/GenBank/DDBJ databases">
        <title>Next Generation Sequencing and Analysis of the Genome of Puccinia sorghi L Schw, the Causal Agent of Maize Common Rust.</title>
        <authorList>
            <person name="Rochi L."/>
            <person name="Burguener G."/>
            <person name="Darino M."/>
            <person name="Turjanski A."/>
            <person name="Kreff E."/>
            <person name="Dieguez M.J."/>
            <person name="Sacco F."/>
        </authorList>
    </citation>
    <scope>NUCLEOTIDE SEQUENCE [LARGE SCALE GENOMIC DNA]</scope>
    <source>
        <strain evidence="2 3">RO10H11247</strain>
    </source>
</reference>